<dbReference type="Pfam" id="PF05860">
    <property type="entry name" value="TPS"/>
    <property type="match status" value="1"/>
</dbReference>
<keyword evidence="3" id="KW-0732">Signal</keyword>
<dbReference type="SMART" id="SM00912">
    <property type="entry name" value="Haemagg_act"/>
    <property type="match status" value="1"/>
</dbReference>
<dbReference type="AlphaFoldDB" id="A0A3B0ZDZ9"/>
<dbReference type="SUPFAM" id="SSF51126">
    <property type="entry name" value="Pectin lyase-like"/>
    <property type="match status" value="1"/>
</dbReference>
<proteinExistence type="predicted"/>
<organism evidence="5">
    <name type="scientific">hydrothermal vent metagenome</name>
    <dbReference type="NCBI Taxonomy" id="652676"/>
    <lineage>
        <taxon>unclassified sequences</taxon>
        <taxon>metagenomes</taxon>
        <taxon>ecological metagenomes</taxon>
    </lineage>
</organism>
<dbReference type="PANTHER" id="PTHR12338:SF8">
    <property type="entry name" value="HEME_HEMOPEXIN-BINDING PROTEIN"/>
    <property type="match status" value="1"/>
</dbReference>
<evidence type="ECO:0000259" key="4">
    <source>
        <dbReference type="SMART" id="SM00912"/>
    </source>
</evidence>
<dbReference type="GO" id="GO:0005576">
    <property type="term" value="C:extracellular region"/>
    <property type="evidence" value="ECO:0007669"/>
    <property type="project" value="UniProtKB-SubCell"/>
</dbReference>
<dbReference type="InterPro" id="IPR011050">
    <property type="entry name" value="Pectin_lyase_fold/virulence"/>
</dbReference>
<sequence>MAIKATDKQNRLNRRASALLYAALLMGGDAGLSSAIAGPAGGQVVGGSGSISQSGVSTTINQASQNMAIDWQSYNVDVNERVQYIQPNAASISLNRILSQNGSTIAGRIDANGQVILVNPNGIFFTPTSIVNVGGIIASGLDIQPTDFMNGNYIFDEVLGTEGTVINSGIINASLGGNVALIGKQVKNEGLITANLGSVTLAAGKQAVLTFDPGGLLGVRISQEILQDELGLDPAVINSGEINAA</sequence>
<dbReference type="InterPro" id="IPR012334">
    <property type="entry name" value="Pectin_lyas_fold"/>
</dbReference>
<name>A0A3B0ZDZ9_9ZZZZ</name>
<gene>
    <name evidence="5" type="ORF">MNBD_GAMMA17-663</name>
</gene>
<dbReference type="NCBIfam" id="TIGR01901">
    <property type="entry name" value="adhes_NPXG"/>
    <property type="match status" value="1"/>
</dbReference>
<comment type="subcellular location">
    <subcellularLocation>
        <location evidence="1">Secreted</location>
    </subcellularLocation>
</comment>
<dbReference type="InterPro" id="IPR008638">
    <property type="entry name" value="FhaB/CdiA-like_TPS"/>
</dbReference>
<evidence type="ECO:0000313" key="5">
    <source>
        <dbReference type="EMBL" id="VAW89801.1"/>
    </source>
</evidence>
<dbReference type="Gene3D" id="2.160.20.10">
    <property type="entry name" value="Single-stranded right-handed beta-helix, Pectin lyase-like"/>
    <property type="match status" value="1"/>
</dbReference>
<dbReference type="InterPro" id="IPR050909">
    <property type="entry name" value="Bact_Autotransporter_VF"/>
</dbReference>
<feature type="non-terminal residue" evidence="5">
    <location>
        <position position="245"/>
    </location>
</feature>
<accession>A0A3B0ZDZ9</accession>
<evidence type="ECO:0000256" key="1">
    <source>
        <dbReference type="ARBA" id="ARBA00004613"/>
    </source>
</evidence>
<dbReference type="EMBL" id="UOFQ01000153">
    <property type="protein sequence ID" value="VAW89801.1"/>
    <property type="molecule type" value="Genomic_DNA"/>
</dbReference>
<evidence type="ECO:0000256" key="3">
    <source>
        <dbReference type="ARBA" id="ARBA00022729"/>
    </source>
</evidence>
<evidence type="ECO:0000256" key="2">
    <source>
        <dbReference type="ARBA" id="ARBA00022525"/>
    </source>
</evidence>
<feature type="domain" description="Filamentous haemagglutinin FhaB/tRNA nuclease CdiA-like TPS" evidence="4">
    <location>
        <begin position="35"/>
        <end position="147"/>
    </location>
</feature>
<keyword evidence="2" id="KW-0964">Secreted</keyword>
<reference evidence="5" key="1">
    <citation type="submission" date="2018-06" db="EMBL/GenBank/DDBJ databases">
        <authorList>
            <person name="Zhirakovskaya E."/>
        </authorList>
    </citation>
    <scope>NUCLEOTIDE SEQUENCE</scope>
</reference>
<dbReference type="PANTHER" id="PTHR12338">
    <property type="entry name" value="AUTOTRANSPORTER"/>
    <property type="match status" value="1"/>
</dbReference>
<protein>
    <submittedName>
        <fullName evidence="5">Large exoproteins involved in heme utilization or adhesion</fullName>
    </submittedName>
</protein>